<dbReference type="InterPro" id="IPR036291">
    <property type="entry name" value="NAD(P)-bd_dom_sf"/>
</dbReference>
<dbReference type="SUPFAM" id="SSF50129">
    <property type="entry name" value="GroES-like"/>
    <property type="match status" value="2"/>
</dbReference>
<evidence type="ECO:0000256" key="4">
    <source>
        <dbReference type="ARBA" id="ARBA00023002"/>
    </source>
</evidence>
<dbReference type="InterPro" id="IPR013149">
    <property type="entry name" value="ADH-like_C"/>
</dbReference>
<dbReference type="PANTHER" id="PTHR43880:SF12">
    <property type="entry name" value="ALCOHOL DEHYDROGENASE CLASS-3"/>
    <property type="match status" value="1"/>
</dbReference>
<evidence type="ECO:0000256" key="2">
    <source>
        <dbReference type="ARBA" id="ARBA00022723"/>
    </source>
</evidence>
<keyword evidence="10" id="KW-1185">Reference proteome</keyword>
<evidence type="ECO:0000259" key="8">
    <source>
        <dbReference type="Pfam" id="PF08240"/>
    </source>
</evidence>
<gene>
    <name evidence="9" type="ORF">HER39_16390</name>
</gene>
<dbReference type="Pfam" id="PF08240">
    <property type="entry name" value="ADH_N"/>
    <property type="match status" value="1"/>
</dbReference>
<dbReference type="Proteomes" id="UP000523795">
    <property type="component" value="Unassembled WGS sequence"/>
</dbReference>
<dbReference type="Pfam" id="PF00107">
    <property type="entry name" value="ADH_zinc_N"/>
    <property type="match status" value="1"/>
</dbReference>
<keyword evidence="3 6" id="KW-0862">Zinc</keyword>
<comment type="similarity">
    <text evidence="1 6">Belongs to the zinc-containing alcohol dehydrogenase family.</text>
</comment>
<evidence type="ECO:0000256" key="1">
    <source>
        <dbReference type="ARBA" id="ARBA00008072"/>
    </source>
</evidence>
<keyword evidence="2 6" id="KW-0479">Metal-binding</keyword>
<evidence type="ECO:0000256" key="5">
    <source>
        <dbReference type="ARBA" id="ARBA00023027"/>
    </source>
</evidence>
<evidence type="ECO:0000313" key="9">
    <source>
        <dbReference type="EMBL" id="NKX52116.1"/>
    </source>
</evidence>
<feature type="domain" description="Alcohol dehydrogenase-like N-terminal" evidence="8">
    <location>
        <begin position="1"/>
        <end position="100"/>
    </location>
</feature>
<evidence type="ECO:0000256" key="3">
    <source>
        <dbReference type="ARBA" id="ARBA00022833"/>
    </source>
</evidence>
<comment type="caution">
    <text evidence="9">The sequence shown here is derived from an EMBL/GenBank/DDBJ whole genome shotgun (WGS) entry which is preliminary data.</text>
</comment>
<name>A0ABX1JTR8_9MICC</name>
<dbReference type="Gene3D" id="3.40.50.720">
    <property type="entry name" value="NAD(P)-binding Rossmann-like Domain"/>
    <property type="match status" value="1"/>
</dbReference>
<comment type="cofactor">
    <cofactor evidence="6">
        <name>Zn(2+)</name>
        <dbReference type="ChEBI" id="CHEBI:29105"/>
    </cofactor>
</comment>
<evidence type="ECO:0000313" key="10">
    <source>
        <dbReference type="Proteomes" id="UP000523795"/>
    </source>
</evidence>
<protein>
    <submittedName>
        <fullName evidence="9">Zinc-binding dehydrogenase</fullName>
    </submittedName>
</protein>
<dbReference type="PANTHER" id="PTHR43880">
    <property type="entry name" value="ALCOHOL DEHYDROGENASE"/>
    <property type="match status" value="1"/>
</dbReference>
<dbReference type="EMBL" id="JAAZSR010000410">
    <property type="protein sequence ID" value="NKX52116.1"/>
    <property type="molecule type" value="Genomic_DNA"/>
</dbReference>
<dbReference type="SUPFAM" id="SSF51735">
    <property type="entry name" value="NAD(P)-binding Rossmann-fold domains"/>
    <property type="match status" value="1"/>
</dbReference>
<dbReference type="Gene3D" id="3.90.180.10">
    <property type="entry name" value="Medium-chain alcohol dehydrogenases, catalytic domain"/>
    <property type="match status" value="1"/>
</dbReference>
<dbReference type="InterPro" id="IPR013154">
    <property type="entry name" value="ADH-like_N"/>
</dbReference>
<feature type="domain" description="Alcohol dehydrogenase-like C-terminal" evidence="7">
    <location>
        <begin position="140"/>
        <end position="266"/>
    </location>
</feature>
<accession>A0ABX1JTR8</accession>
<keyword evidence="5" id="KW-0520">NAD</keyword>
<sequence>PMPVLLGHEVAGEVVETGANVTSVKVGDRIVVCMVAGCGKCPQCRAARPYRCQRTASLGRSPSDPPRISRSGGAITQFMGVGGFAERVLVHENLAIPLPDEIPFDVACLLGCGVVTGAGAAINTAGIRPGDTVAVVGCGGVGLNTIQGAALAGASRVIAVDLQPAKLELAKKFGATDVANAGDADAVEAVRDLTGGGVDFSFEVIGMQPTAEQAVRMLTVGGTALLIGVQKPGNKLDLDLFGEIVLPQRRIVGVAMGSTSPHRDIPMFADLYLQGRFNLDDLVPDRITLDEIGQSYQLLAGGAVARAVVTKF</sequence>
<organism evidence="9 10">
    <name type="scientific">Arthrobacter deserti</name>
    <dbReference type="NCBI Taxonomy" id="1742687"/>
    <lineage>
        <taxon>Bacteria</taxon>
        <taxon>Bacillati</taxon>
        <taxon>Actinomycetota</taxon>
        <taxon>Actinomycetes</taxon>
        <taxon>Micrococcales</taxon>
        <taxon>Micrococcaceae</taxon>
        <taxon>Arthrobacter</taxon>
    </lineage>
</organism>
<feature type="non-terminal residue" evidence="9">
    <location>
        <position position="1"/>
    </location>
</feature>
<reference evidence="9 10" key="1">
    <citation type="submission" date="2020-04" db="EMBL/GenBank/DDBJ databases">
        <authorList>
            <person name="Liu S."/>
        </authorList>
    </citation>
    <scope>NUCLEOTIDE SEQUENCE [LARGE SCALE GENOMIC DNA]</scope>
    <source>
        <strain evidence="9 10">CGMCC 1.15091</strain>
    </source>
</reference>
<dbReference type="InterPro" id="IPR011032">
    <property type="entry name" value="GroES-like_sf"/>
</dbReference>
<keyword evidence="4" id="KW-0560">Oxidoreductase</keyword>
<dbReference type="PROSITE" id="PS00059">
    <property type="entry name" value="ADH_ZINC"/>
    <property type="match status" value="1"/>
</dbReference>
<evidence type="ECO:0000259" key="7">
    <source>
        <dbReference type="Pfam" id="PF00107"/>
    </source>
</evidence>
<evidence type="ECO:0000256" key="6">
    <source>
        <dbReference type="RuleBase" id="RU361277"/>
    </source>
</evidence>
<dbReference type="InterPro" id="IPR002328">
    <property type="entry name" value="ADH_Zn_CS"/>
</dbReference>
<proteinExistence type="inferred from homology"/>